<evidence type="ECO:0000313" key="3">
    <source>
        <dbReference type="Proteomes" id="UP000534677"/>
    </source>
</evidence>
<protein>
    <submittedName>
        <fullName evidence="2">Uncharacterized protein</fullName>
    </submittedName>
</protein>
<keyword evidence="3" id="KW-1185">Reference proteome</keyword>
<organism evidence="2 3">
    <name type="scientific">Pseudomonas cremoris</name>
    <dbReference type="NCBI Taxonomy" id="2724178"/>
    <lineage>
        <taxon>Bacteria</taxon>
        <taxon>Pseudomonadati</taxon>
        <taxon>Pseudomonadota</taxon>
        <taxon>Gammaproteobacteria</taxon>
        <taxon>Pseudomonadales</taxon>
        <taxon>Pseudomonadaceae</taxon>
        <taxon>Pseudomonas</taxon>
    </lineage>
</organism>
<evidence type="ECO:0000313" key="2">
    <source>
        <dbReference type="EMBL" id="MBC2385289.1"/>
    </source>
</evidence>
<feature type="transmembrane region" description="Helical" evidence="1">
    <location>
        <begin position="184"/>
        <end position="203"/>
    </location>
</feature>
<keyword evidence="1" id="KW-0812">Transmembrane</keyword>
<name>A0ABR6TH81_9PSED</name>
<evidence type="ECO:0000256" key="1">
    <source>
        <dbReference type="SAM" id="Phobius"/>
    </source>
</evidence>
<dbReference type="Proteomes" id="UP000534677">
    <property type="component" value="Unassembled WGS sequence"/>
</dbReference>
<reference evidence="2 3" key="1">
    <citation type="submission" date="2020-04" db="EMBL/GenBank/DDBJ databases">
        <title>Pseudomonas crami sp. nov., a novel proteolytic bacterial species isolated from cream.</title>
        <authorList>
            <person name="Hofmann K."/>
            <person name="Woller A."/>
            <person name="Huptas C."/>
            <person name="Wenning M."/>
            <person name="Scherer S."/>
            <person name="Doll E.V."/>
        </authorList>
    </citation>
    <scope>NUCLEOTIDE SEQUENCE [LARGE SCALE GENOMIC DNA]</scope>
    <source>
        <strain evidence="2 3">WS 5096</strain>
    </source>
</reference>
<dbReference type="RefSeq" id="WP_185710742.1">
    <property type="nucleotide sequence ID" value="NZ_JAAXCZ010000026.1"/>
</dbReference>
<dbReference type="EMBL" id="JAAXCZ010000026">
    <property type="protein sequence ID" value="MBC2385289.1"/>
    <property type="molecule type" value="Genomic_DNA"/>
</dbReference>
<gene>
    <name evidence="2" type="ORF">HF209_30505</name>
</gene>
<keyword evidence="1" id="KW-1133">Transmembrane helix</keyword>
<comment type="caution">
    <text evidence="2">The sequence shown here is derived from an EMBL/GenBank/DDBJ whole genome shotgun (WGS) entry which is preliminary data.</text>
</comment>
<feature type="transmembrane region" description="Helical" evidence="1">
    <location>
        <begin position="152"/>
        <end position="178"/>
    </location>
</feature>
<accession>A0ABR6TH81</accession>
<proteinExistence type="predicted"/>
<keyword evidence="1" id="KW-0472">Membrane</keyword>
<sequence length="222" mass="24946">MAQKLAVATFPDGHRLYTIFSTATDDYFNTLFPLTDEQLAEFSVYDSIESPDGAVKCRAFLDRMYAEAFAWVPPVEADPSVIEEVVLSVPAYDDAYVLVSKADRTRRLVTGDTAPFEAQAREREAAWEAERPAREAEWRNTYLIQEYRHKRFVALAISVVAGVILSVSLVVTYCLYTGEEFRAIHVATALGAVGLLAVVCDVVSRLHIRHQVTGKWWPAKRQ</sequence>